<gene>
    <name evidence="2" type="ORF">LSAT_V11C400217600</name>
</gene>
<dbReference type="Proteomes" id="UP000235145">
    <property type="component" value="Unassembled WGS sequence"/>
</dbReference>
<name>A0A9R1W034_LACSA</name>
<dbReference type="EMBL" id="NBSK02000004">
    <property type="protein sequence ID" value="KAJ0213563.1"/>
    <property type="molecule type" value="Genomic_DNA"/>
</dbReference>
<feature type="compositionally biased region" description="Basic residues" evidence="1">
    <location>
        <begin position="208"/>
        <end position="223"/>
    </location>
</feature>
<feature type="region of interest" description="Disordered" evidence="1">
    <location>
        <begin position="206"/>
        <end position="248"/>
    </location>
</feature>
<proteinExistence type="predicted"/>
<accession>A0A9R1W034</accession>
<comment type="caution">
    <text evidence="2">The sequence shown here is derived from an EMBL/GenBank/DDBJ whole genome shotgun (WGS) entry which is preliminary data.</text>
</comment>
<evidence type="ECO:0000313" key="3">
    <source>
        <dbReference type="Proteomes" id="UP000235145"/>
    </source>
</evidence>
<keyword evidence="3" id="KW-1185">Reference proteome</keyword>
<feature type="compositionally biased region" description="Polar residues" evidence="1">
    <location>
        <begin position="238"/>
        <end position="248"/>
    </location>
</feature>
<reference evidence="2 3" key="1">
    <citation type="journal article" date="2017" name="Nat. Commun.">
        <title>Genome assembly with in vitro proximity ligation data and whole-genome triplication in lettuce.</title>
        <authorList>
            <person name="Reyes-Chin-Wo S."/>
            <person name="Wang Z."/>
            <person name="Yang X."/>
            <person name="Kozik A."/>
            <person name="Arikit S."/>
            <person name="Song C."/>
            <person name="Xia L."/>
            <person name="Froenicke L."/>
            <person name="Lavelle D.O."/>
            <person name="Truco M.J."/>
            <person name="Xia R."/>
            <person name="Zhu S."/>
            <person name="Xu C."/>
            <person name="Xu H."/>
            <person name="Xu X."/>
            <person name="Cox K."/>
            <person name="Korf I."/>
            <person name="Meyers B.C."/>
            <person name="Michelmore R.W."/>
        </authorList>
    </citation>
    <scope>NUCLEOTIDE SEQUENCE [LARGE SCALE GENOMIC DNA]</scope>
    <source>
        <strain evidence="3">cv. Salinas</strain>
        <tissue evidence="2">Seedlings</tissue>
    </source>
</reference>
<evidence type="ECO:0000313" key="2">
    <source>
        <dbReference type="EMBL" id="KAJ0213563.1"/>
    </source>
</evidence>
<protein>
    <submittedName>
        <fullName evidence="2">Uncharacterized protein</fullName>
    </submittedName>
</protein>
<organism evidence="2 3">
    <name type="scientific">Lactuca sativa</name>
    <name type="common">Garden lettuce</name>
    <dbReference type="NCBI Taxonomy" id="4236"/>
    <lineage>
        <taxon>Eukaryota</taxon>
        <taxon>Viridiplantae</taxon>
        <taxon>Streptophyta</taxon>
        <taxon>Embryophyta</taxon>
        <taxon>Tracheophyta</taxon>
        <taxon>Spermatophyta</taxon>
        <taxon>Magnoliopsida</taxon>
        <taxon>eudicotyledons</taxon>
        <taxon>Gunneridae</taxon>
        <taxon>Pentapetalae</taxon>
        <taxon>asterids</taxon>
        <taxon>campanulids</taxon>
        <taxon>Asterales</taxon>
        <taxon>Asteraceae</taxon>
        <taxon>Cichorioideae</taxon>
        <taxon>Cichorieae</taxon>
        <taxon>Lactucinae</taxon>
        <taxon>Lactuca</taxon>
    </lineage>
</organism>
<sequence length="326" mass="37159">MKKKEISIIVRPENRARHRLPANGIEGSPDNNLNIKASSIDRAFTIVHRRPHGPNHNPHSLPTSDMKHRRPLRALFRMIPAIREEKPNTLTRSPLVGFTGHKLWMLGSINLLLTLLRYDGKERVTRIIKFSIIKNKLEDDMILGQPALFRLQAISSTTHGTVKFRTTSGLTIVTALNTWEKPLRAIAAWATVHIPRKQHTTTITTHTVKFKKNTHTQDRRKGRQPQTNSSGGEGRDINNVTTPEKSRIVSTNTQRSWISLIISTCLRATGEQNMEKEETRKQTREVMGLDRKHNQGIATVRATWVGNCPKKEDEDKRLTTTVRVRN</sequence>
<evidence type="ECO:0000256" key="1">
    <source>
        <dbReference type="SAM" id="MobiDB-lite"/>
    </source>
</evidence>
<dbReference type="AlphaFoldDB" id="A0A9R1W034"/>